<organism evidence="8 9">
    <name type="scientific">Stachybotrys elegans</name>
    <dbReference type="NCBI Taxonomy" id="80388"/>
    <lineage>
        <taxon>Eukaryota</taxon>
        <taxon>Fungi</taxon>
        <taxon>Dikarya</taxon>
        <taxon>Ascomycota</taxon>
        <taxon>Pezizomycotina</taxon>
        <taxon>Sordariomycetes</taxon>
        <taxon>Hypocreomycetidae</taxon>
        <taxon>Hypocreales</taxon>
        <taxon>Stachybotryaceae</taxon>
        <taxon>Stachybotrys</taxon>
    </lineage>
</organism>
<evidence type="ECO:0000313" key="8">
    <source>
        <dbReference type="EMBL" id="KAH7318148.1"/>
    </source>
</evidence>
<gene>
    <name evidence="8" type="ORF">B0I35DRAFT_235917</name>
</gene>
<evidence type="ECO:0000256" key="2">
    <source>
        <dbReference type="ARBA" id="ARBA00022771"/>
    </source>
</evidence>
<feature type="domain" description="RING-type" evidence="7">
    <location>
        <begin position="150"/>
        <end position="186"/>
    </location>
</feature>
<keyword evidence="1" id="KW-0479">Metal-binding</keyword>
<keyword evidence="6" id="KW-0472">Membrane</keyword>
<dbReference type="PROSITE" id="PS50089">
    <property type="entry name" value="ZF_RING_2"/>
    <property type="match status" value="1"/>
</dbReference>
<dbReference type="OrthoDB" id="8062037at2759"/>
<feature type="transmembrane region" description="Helical" evidence="6">
    <location>
        <begin position="6"/>
        <end position="27"/>
    </location>
</feature>
<name>A0A8K0SU97_9HYPO</name>
<dbReference type="PANTHER" id="PTHR45969:SF69">
    <property type="entry name" value="FINGER DOMAIN PROTEIN, PUTATIVE (AFU_ORTHOLOGUE AFUA_3G12190)-RELATED"/>
    <property type="match status" value="1"/>
</dbReference>
<reference evidence="8" key="1">
    <citation type="journal article" date="2021" name="Nat. Commun.">
        <title>Genetic determinants of endophytism in the Arabidopsis root mycobiome.</title>
        <authorList>
            <person name="Mesny F."/>
            <person name="Miyauchi S."/>
            <person name="Thiergart T."/>
            <person name="Pickel B."/>
            <person name="Atanasova L."/>
            <person name="Karlsson M."/>
            <person name="Huettel B."/>
            <person name="Barry K.W."/>
            <person name="Haridas S."/>
            <person name="Chen C."/>
            <person name="Bauer D."/>
            <person name="Andreopoulos W."/>
            <person name="Pangilinan J."/>
            <person name="LaButti K."/>
            <person name="Riley R."/>
            <person name="Lipzen A."/>
            <person name="Clum A."/>
            <person name="Drula E."/>
            <person name="Henrissat B."/>
            <person name="Kohler A."/>
            <person name="Grigoriev I.V."/>
            <person name="Martin F.M."/>
            <person name="Hacquard S."/>
        </authorList>
    </citation>
    <scope>NUCLEOTIDE SEQUENCE</scope>
    <source>
        <strain evidence="8">MPI-CAGE-CH-0235</strain>
    </source>
</reference>
<dbReference type="SUPFAM" id="SSF57850">
    <property type="entry name" value="RING/U-box"/>
    <property type="match status" value="1"/>
</dbReference>
<evidence type="ECO:0000256" key="4">
    <source>
        <dbReference type="PROSITE-ProRule" id="PRU00175"/>
    </source>
</evidence>
<sequence>MEPQTFVLITVMVIFCIIGPMICASALRRKPDTDPYQAEPNHLARARQRLSTVTSIKACGHGDGADDHAEARELGECSICIGPLVPEPACTDNTTTSSQPHVSALPVVAVKTLSSSSSSAAVSEGVIQSGSADQETKSTARHSTLPTQPEELPDEVLTLQSCGHCFHARCLSSWFLIRRYDCPVCRAPYYTPPTSPPSPLSRRSQHGAMARSMV</sequence>
<keyword evidence="9" id="KW-1185">Reference proteome</keyword>
<protein>
    <recommendedName>
        <fullName evidence="7">RING-type domain-containing protein</fullName>
    </recommendedName>
</protein>
<evidence type="ECO:0000256" key="6">
    <source>
        <dbReference type="SAM" id="Phobius"/>
    </source>
</evidence>
<accession>A0A8K0SU97</accession>
<evidence type="ECO:0000256" key="5">
    <source>
        <dbReference type="SAM" id="MobiDB-lite"/>
    </source>
</evidence>
<dbReference type="Proteomes" id="UP000813444">
    <property type="component" value="Unassembled WGS sequence"/>
</dbReference>
<evidence type="ECO:0000313" key="9">
    <source>
        <dbReference type="Proteomes" id="UP000813444"/>
    </source>
</evidence>
<keyword evidence="2 4" id="KW-0863">Zinc-finger</keyword>
<dbReference type="CDD" id="cd16448">
    <property type="entry name" value="RING-H2"/>
    <property type="match status" value="1"/>
</dbReference>
<dbReference type="GO" id="GO:0016567">
    <property type="term" value="P:protein ubiquitination"/>
    <property type="evidence" value="ECO:0007669"/>
    <property type="project" value="TreeGrafter"/>
</dbReference>
<dbReference type="InterPro" id="IPR001841">
    <property type="entry name" value="Znf_RING"/>
</dbReference>
<keyword evidence="6" id="KW-1133">Transmembrane helix</keyword>
<dbReference type="Pfam" id="PF13639">
    <property type="entry name" value="zf-RING_2"/>
    <property type="match status" value="1"/>
</dbReference>
<dbReference type="InterPro" id="IPR013083">
    <property type="entry name" value="Znf_RING/FYVE/PHD"/>
</dbReference>
<dbReference type="GO" id="GO:0061630">
    <property type="term" value="F:ubiquitin protein ligase activity"/>
    <property type="evidence" value="ECO:0007669"/>
    <property type="project" value="TreeGrafter"/>
</dbReference>
<keyword evidence="3" id="KW-0862">Zinc</keyword>
<dbReference type="EMBL" id="JAGPNK010000007">
    <property type="protein sequence ID" value="KAH7318148.1"/>
    <property type="molecule type" value="Genomic_DNA"/>
</dbReference>
<keyword evidence="6" id="KW-0812">Transmembrane</keyword>
<feature type="region of interest" description="Disordered" evidence="5">
    <location>
        <begin position="192"/>
        <end position="214"/>
    </location>
</feature>
<evidence type="ECO:0000256" key="3">
    <source>
        <dbReference type="ARBA" id="ARBA00022833"/>
    </source>
</evidence>
<proteinExistence type="predicted"/>
<evidence type="ECO:0000256" key="1">
    <source>
        <dbReference type="ARBA" id="ARBA00022723"/>
    </source>
</evidence>
<dbReference type="GO" id="GO:0008270">
    <property type="term" value="F:zinc ion binding"/>
    <property type="evidence" value="ECO:0007669"/>
    <property type="project" value="UniProtKB-KW"/>
</dbReference>
<dbReference type="PANTHER" id="PTHR45969">
    <property type="entry name" value="RING ZINC FINGER PROTEIN-RELATED"/>
    <property type="match status" value="1"/>
</dbReference>
<evidence type="ECO:0000259" key="7">
    <source>
        <dbReference type="PROSITE" id="PS50089"/>
    </source>
</evidence>
<feature type="region of interest" description="Disordered" evidence="5">
    <location>
        <begin position="120"/>
        <end position="151"/>
    </location>
</feature>
<comment type="caution">
    <text evidence="8">The sequence shown here is derived from an EMBL/GenBank/DDBJ whole genome shotgun (WGS) entry which is preliminary data.</text>
</comment>
<dbReference type="AlphaFoldDB" id="A0A8K0SU97"/>
<dbReference type="Gene3D" id="3.30.40.10">
    <property type="entry name" value="Zinc/RING finger domain, C3HC4 (zinc finger)"/>
    <property type="match status" value="1"/>
</dbReference>